<gene>
    <name evidence="2" type="ORF">JCGZ_12801</name>
</gene>
<evidence type="ECO:0000313" key="2">
    <source>
        <dbReference type="EMBL" id="KDP34397.1"/>
    </source>
</evidence>
<sequence>MSFKQKARKKNDGSSSSVPTKKDLASKYKALFPIYTTEEGKHFKRLTKSSFTGFPKNGFASKPKGWNAASVWEMLTGQSSFNAQNAGNKWICNTHRPIPENQTVDATIGAGAPSYVTIKVRSQIRSG</sequence>
<accession>A0A067KE56</accession>
<dbReference type="Proteomes" id="UP000027138">
    <property type="component" value="Unassembled WGS sequence"/>
</dbReference>
<reference evidence="2 3" key="1">
    <citation type="journal article" date="2014" name="PLoS ONE">
        <title>Global Analysis of Gene Expression Profiles in Physic Nut (Jatropha curcas L.) Seedlings Exposed to Salt Stress.</title>
        <authorList>
            <person name="Zhang L."/>
            <person name="Zhang C."/>
            <person name="Wu P."/>
            <person name="Chen Y."/>
            <person name="Li M."/>
            <person name="Jiang H."/>
            <person name="Wu G."/>
        </authorList>
    </citation>
    <scope>NUCLEOTIDE SEQUENCE [LARGE SCALE GENOMIC DNA]</scope>
    <source>
        <strain evidence="3">cv. GZQX0401</strain>
        <tissue evidence="2">Young leaves</tissue>
    </source>
</reference>
<proteinExistence type="predicted"/>
<name>A0A067KE56_JATCU</name>
<feature type="region of interest" description="Disordered" evidence="1">
    <location>
        <begin position="1"/>
        <end position="20"/>
    </location>
</feature>
<dbReference type="EMBL" id="KK914531">
    <property type="protein sequence ID" value="KDP34397.1"/>
    <property type="molecule type" value="Genomic_DNA"/>
</dbReference>
<keyword evidence="3" id="KW-1185">Reference proteome</keyword>
<organism evidence="2 3">
    <name type="scientific">Jatropha curcas</name>
    <name type="common">Barbados nut</name>
    <dbReference type="NCBI Taxonomy" id="180498"/>
    <lineage>
        <taxon>Eukaryota</taxon>
        <taxon>Viridiplantae</taxon>
        <taxon>Streptophyta</taxon>
        <taxon>Embryophyta</taxon>
        <taxon>Tracheophyta</taxon>
        <taxon>Spermatophyta</taxon>
        <taxon>Magnoliopsida</taxon>
        <taxon>eudicotyledons</taxon>
        <taxon>Gunneridae</taxon>
        <taxon>Pentapetalae</taxon>
        <taxon>rosids</taxon>
        <taxon>fabids</taxon>
        <taxon>Malpighiales</taxon>
        <taxon>Euphorbiaceae</taxon>
        <taxon>Crotonoideae</taxon>
        <taxon>Jatropheae</taxon>
        <taxon>Jatropha</taxon>
    </lineage>
</organism>
<evidence type="ECO:0000256" key="1">
    <source>
        <dbReference type="SAM" id="MobiDB-lite"/>
    </source>
</evidence>
<evidence type="ECO:0000313" key="3">
    <source>
        <dbReference type="Proteomes" id="UP000027138"/>
    </source>
</evidence>
<dbReference type="AlphaFoldDB" id="A0A067KE56"/>
<protein>
    <submittedName>
        <fullName evidence="2">Uncharacterized protein</fullName>
    </submittedName>
</protein>